<reference evidence="2 3" key="1">
    <citation type="submission" date="2017-04" db="EMBL/GenBank/DDBJ databases">
        <title>Compelte genome sequence of WV33.</title>
        <authorList>
            <person name="Lee P.C."/>
        </authorList>
    </citation>
    <scope>NUCLEOTIDE SEQUENCE [LARGE SCALE GENOMIC DNA]</scope>
    <source>
        <strain evidence="2 3">WV33</strain>
    </source>
</reference>
<feature type="domain" description="HTH cro/C1-type" evidence="1">
    <location>
        <begin position="45"/>
        <end position="99"/>
    </location>
</feature>
<dbReference type="InterPro" id="IPR010982">
    <property type="entry name" value="Lambda_DNA-bd_dom_sf"/>
</dbReference>
<evidence type="ECO:0000313" key="3">
    <source>
        <dbReference type="Proteomes" id="UP000244527"/>
    </source>
</evidence>
<evidence type="ECO:0000313" key="2">
    <source>
        <dbReference type="EMBL" id="AWG21063.1"/>
    </source>
</evidence>
<organism evidence="2 3">
    <name type="scientific">Flavobacterium faecale</name>
    <dbReference type="NCBI Taxonomy" id="1355330"/>
    <lineage>
        <taxon>Bacteria</taxon>
        <taxon>Pseudomonadati</taxon>
        <taxon>Bacteroidota</taxon>
        <taxon>Flavobacteriia</taxon>
        <taxon>Flavobacteriales</taxon>
        <taxon>Flavobacteriaceae</taxon>
        <taxon>Flavobacterium</taxon>
    </lineage>
</organism>
<dbReference type="SMART" id="SM00530">
    <property type="entry name" value="HTH_XRE"/>
    <property type="match status" value="1"/>
</dbReference>
<sequence length="165" mass="18739">MELNERLDKFEKLVSDKPSSFLSKLAQYKANKKWIDHSYNVATTVLEALKHKGMSQKDLAKKMNVSAQQVNKIIKGKQNLTFETVGKLEDALGISLMEIISYNPVSEIKINATQVKSVEKTLTKELHKNDLADFTFSDNFKQKKGVQMNVVYNKLTQAIKYPKVG</sequence>
<dbReference type="InterPro" id="IPR001387">
    <property type="entry name" value="Cro/C1-type_HTH"/>
</dbReference>
<dbReference type="SUPFAM" id="SSF47413">
    <property type="entry name" value="lambda repressor-like DNA-binding domains"/>
    <property type="match status" value="1"/>
</dbReference>
<dbReference type="RefSeq" id="WP_108740015.1">
    <property type="nucleotide sequence ID" value="NZ_CP020918.1"/>
</dbReference>
<accession>A0A2S1LBB7</accession>
<dbReference type="GO" id="GO:0003677">
    <property type="term" value="F:DNA binding"/>
    <property type="evidence" value="ECO:0007669"/>
    <property type="project" value="InterPro"/>
</dbReference>
<keyword evidence="3" id="KW-1185">Reference proteome</keyword>
<gene>
    <name evidence="2" type="ORF">FFWV33_05710</name>
</gene>
<proteinExistence type="predicted"/>
<dbReference type="Proteomes" id="UP000244527">
    <property type="component" value="Chromosome"/>
</dbReference>
<evidence type="ECO:0000259" key="1">
    <source>
        <dbReference type="PROSITE" id="PS50943"/>
    </source>
</evidence>
<dbReference type="Gene3D" id="1.10.260.40">
    <property type="entry name" value="lambda repressor-like DNA-binding domains"/>
    <property type="match status" value="1"/>
</dbReference>
<protein>
    <recommendedName>
        <fullName evidence="1">HTH cro/C1-type domain-containing protein</fullName>
    </recommendedName>
</protein>
<dbReference type="CDD" id="cd00093">
    <property type="entry name" value="HTH_XRE"/>
    <property type="match status" value="1"/>
</dbReference>
<dbReference type="Pfam" id="PF01381">
    <property type="entry name" value="HTH_3"/>
    <property type="match status" value="1"/>
</dbReference>
<dbReference type="EMBL" id="CP020918">
    <property type="protein sequence ID" value="AWG21063.1"/>
    <property type="molecule type" value="Genomic_DNA"/>
</dbReference>
<dbReference type="OrthoDB" id="680449at2"/>
<dbReference type="AlphaFoldDB" id="A0A2S1LBB7"/>
<dbReference type="KEGG" id="ffa:FFWV33_05710"/>
<name>A0A2S1LBB7_9FLAO</name>
<dbReference type="PROSITE" id="PS50943">
    <property type="entry name" value="HTH_CROC1"/>
    <property type="match status" value="1"/>
</dbReference>